<gene>
    <name evidence="2" type="ORF">LJD61_14685</name>
</gene>
<keyword evidence="1" id="KW-1133">Transmembrane helix</keyword>
<keyword evidence="1" id="KW-0472">Membrane</keyword>
<dbReference type="NCBIfam" id="TIGR01906">
    <property type="entry name" value="integ_TIGR01906"/>
    <property type="match status" value="1"/>
</dbReference>
<dbReference type="InterPro" id="IPR010178">
    <property type="entry name" value="Lit"/>
</dbReference>
<reference evidence="2 3" key="1">
    <citation type="submission" date="2021-10" db="EMBL/GenBank/DDBJ databases">
        <title>Lutispora strain m25 sp. nov., a thermophilic, non-spore-forming bacterium isolated from a lab-scale methanogenic bioreactor digesting anaerobic sludge.</title>
        <authorList>
            <person name="El Houari A."/>
            <person name="Mcdonald J."/>
        </authorList>
    </citation>
    <scope>NUCLEOTIDE SEQUENCE [LARGE SCALE GENOMIC DNA]</scope>
    <source>
        <strain evidence="3">m25</strain>
    </source>
</reference>
<dbReference type="Pfam" id="PF07314">
    <property type="entry name" value="Lit"/>
    <property type="match status" value="1"/>
</dbReference>
<evidence type="ECO:0000313" key="3">
    <source>
        <dbReference type="Proteomes" id="UP001651880"/>
    </source>
</evidence>
<name>A0ABT1NHY1_9FIRM</name>
<organism evidence="2 3">
    <name type="scientific">Lutispora saccharofermentans</name>
    <dbReference type="NCBI Taxonomy" id="3024236"/>
    <lineage>
        <taxon>Bacteria</taxon>
        <taxon>Bacillati</taxon>
        <taxon>Bacillota</taxon>
        <taxon>Clostridia</taxon>
        <taxon>Lutisporales</taxon>
        <taxon>Lutisporaceae</taxon>
        <taxon>Lutispora</taxon>
    </lineage>
</organism>
<keyword evidence="3" id="KW-1185">Reference proteome</keyword>
<dbReference type="Proteomes" id="UP001651880">
    <property type="component" value="Unassembled WGS sequence"/>
</dbReference>
<sequence length="228" mass="26910">MLNKALRNISYIILALVLPLFILLISTEIAAFDINYYRTEYEKYNISRNLAIEQKDLMDSTSKLLDYLRDNRKDLDFQTTVNGIEQEFFSDRDKLHMVDVKNLFITGRNIRNGILILLLFIIIVLRYNRNIRFDVGKALLLSSIAGVLPIVLLVILINIDFYKYFTIFHEILFTNDLWLLDPNADRLVNIFPESFFSDIAFRIITYYLTAQFILFILSIMLKYTKKTY</sequence>
<proteinExistence type="predicted"/>
<feature type="transmembrane region" description="Helical" evidence="1">
    <location>
        <begin position="110"/>
        <end position="127"/>
    </location>
</feature>
<feature type="transmembrane region" description="Helical" evidence="1">
    <location>
        <begin position="199"/>
        <end position="221"/>
    </location>
</feature>
<evidence type="ECO:0000256" key="1">
    <source>
        <dbReference type="SAM" id="Phobius"/>
    </source>
</evidence>
<feature type="transmembrane region" description="Helical" evidence="1">
    <location>
        <begin position="139"/>
        <end position="159"/>
    </location>
</feature>
<dbReference type="RefSeq" id="WP_255228309.1">
    <property type="nucleotide sequence ID" value="NZ_JAJEKE010000015.1"/>
</dbReference>
<accession>A0ABT1NHY1</accession>
<protein>
    <submittedName>
        <fullName evidence="2">TIGR01906 family membrane protein</fullName>
    </submittedName>
</protein>
<dbReference type="EMBL" id="JAJEKE010000015">
    <property type="protein sequence ID" value="MCQ1530786.1"/>
    <property type="molecule type" value="Genomic_DNA"/>
</dbReference>
<keyword evidence="1" id="KW-0812">Transmembrane</keyword>
<comment type="caution">
    <text evidence="2">The sequence shown here is derived from an EMBL/GenBank/DDBJ whole genome shotgun (WGS) entry which is preliminary data.</text>
</comment>
<evidence type="ECO:0000313" key="2">
    <source>
        <dbReference type="EMBL" id="MCQ1530786.1"/>
    </source>
</evidence>